<organism evidence="3">
    <name type="scientific">hydrothermal vent metagenome</name>
    <dbReference type="NCBI Taxonomy" id="652676"/>
    <lineage>
        <taxon>unclassified sequences</taxon>
        <taxon>metagenomes</taxon>
        <taxon>ecological metagenomes</taxon>
    </lineage>
</organism>
<dbReference type="EC" id="2.7.8.6" evidence="3"/>
<keyword evidence="1" id="KW-1133">Transmembrane helix</keyword>
<keyword evidence="1" id="KW-0472">Membrane</keyword>
<keyword evidence="1" id="KW-0812">Transmembrane</keyword>
<dbReference type="AlphaFoldDB" id="A0A1W1CJW6"/>
<dbReference type="InterPro" id="IPR003362">
    <property type="entry name" value="Bact_transf"/>
</dbReference>
<protein>
    <submittedName>
        <fullName evidence="3">Undecaprenyl-phosphate galactosephosphotransferase</fullName>
        <ecNumber evidence="3">2.7.8.6</ecNumber>
    </submittedName>
</protein>
<gene>
    <name evidence="3" type="ORF">MNB_SV-3-338</name>
</gene>
<name>A0A1W1CJW6_9ZZZZ</name>
<dbReference type="PANTHER" id="PTHR30576:SF20">
    <property type="entry name" value="QUINOVOSAMINEPHOSPHOTRANSFERAE-RELATED"/>
    <property type="match status" value="1"/>
</dbReference>
<dbReference type="Pfam" id="PF02397">
    <property type="entry name" value="Bac_transf"/>
    <property type="match status" value="1"/>
</dbReference>
<accession>A0A1W1CJW6</accession>
<evidence type="ECO:0000259" key="2">
    <source>
        <dbReference type="Pfam" id="PF02397"/>
    </source>
</evidence>
<feature type="transmembrane region" description="Helical" evidence="1">
    <location>
        <begin position="12"/>
        <end position="36"/>
    </location>
</feature>
<dbReference type="GO" id="GO:0047360">
    <property type="term" value="F:undecaprenyl-phosphate galactose phosphotransferase activity"/>
    <property type="evidence" value="ECO:0007669"/>
    <property type="project" value="UniProtKB-EC"/>
</dbReference>
<proteinExistence type="predicted"/>
<dbReference type="EMBL" id="FPHI01000027">
    <property type="protein sequence ID" value="SFV65997.1"/>
    <property type="molecule type" value="Genomic_DNA"/>
</dbReference>
<reference evidence="3" key="1">
    <citation type="submission" date="2016-10" db="EMBL/GenBank/DDBJ databases">
        <authorList>
            <person name="de Groot N.N."/>
        </authorList>
    </citation>
    <scope>NUCLEOTIDE SEQUENCE</scope>
</reference>
<feature type="domain" description="Bacterial sugar transferase" evidence="2">
    <location>
        <begin position="10"/>
        <end position="197"/>
    </location>
</feature>
<evidence type="ECO:0000256" key="1">
    <source>
        <dbReference type="SAM" id="Phobius"/>
    </source>
</evidence>
<keyword evidence="3" id="KW-0808">Transferase</keyword>
<dbReference type="PANTHER" id="PTHR30576">
    <property type="entry name" value="COLANIC BIOSYNTHESIS UDP-GLUCOSE LIPID CARRIER TRANSFERASE"/>
    <property type="match status" value="1"/>
</dbReference>
<sequence>MLTFQERFIKRAFDILLSFLGIIMTFWIMLLAWIVATIETKSNGLFVQKRVGKDGKLFDVYKIKTMKKVDGVDTTVTSLNDVRITKSGSFFRRTKIDELPQLFNVLFGTMSFVGPRPDVSGYADKLEGEDRVVLSIRPGITGPASIKYKDEEEILVKQENPKWYNDHVIWPDKVKINREYITNYSLKKDIEYIIKTVVG</sequence>
<evidence type="ECO:0000313" key="3">
    <source>
        <dbReference type="EMBL" id="SFV65997.1"/>
    </source>
</evidence>